<dbReference type="EMBL" id="BHEO01000008">
    <property type="protein sequence ID" value="GBU05169.1"/>
    <property type="molecule type" value="Genomic_DNA"/>
</dbReference>
<keyword evidence="5" id="KW-1185">Reference proteome</keyword>
<feature type="coiled-coil region" evidence="1">
    <location>
        <begin position="9"/>
        <end position="36"/>
    </location>
</feature>
<sequence length="160" mass="19269">MDKAILVEYTAMREEIKDIKRRIRTLEKEIENITVVSDSVKGTRPDGTYGSIKITGYPFPEEAKKKTCLQRYKRKLEEKEEELLELMTEAEEYIESIPKSELRIMFRMYFIDDMTYIQVAECMNRIFPKRKVKYTDENVKKRIQRFFENFENVPQCPEEK</sequence>
<accession>A0A4R3JPH0</accession>
<evidence type="ECO:0000313" key="3">
    <source>
        <dbReference type="EMBL" id="TCS68623.1"/>
    </source>
</evidence>
<feature type="coiled-coil region" evidence="1">
    <location>
        <begin position="62"/>
        <end position="96"/>
    </location>
</feature>
<name>A0A4R3JPH0_9FIRM</name>
<evidence type="ECO:0008006" key="6">
    <source>
        <dbReference type="Google" id="ProtNLM"/>
    </source>
</evidence>
<evidence type="ECO:0000313" key="5">
    <source>
        <dbReference type="Proteomes" id="UP000702954"/>
    </source>
</evidence>
<organism evidence="3 4">
    <name type="scientific">Faecalimonas umbilicata</name>
    <dbReference type="NCBI Taxonomy" id="1912855"/>
    <lineage>
        <taxon>Bacteria</taxon>
        <taxon>Bacillati</taxon>
        <taxon>Bacillota</taxon>
        <taxon>Clostridia</taxon>
        <taxon>Lachnospirales</taxon>
        <taxon>Lachnospiraceae</taxon>
        <taxon>Faecalimonas</taxon>
    </lineage>
</organism>
<gene>
    <name evidence="3" type="ORF">EDD74_10714</name>
    <name evidence="2" type="ORF">FAEUMB_17100</name>
</gene>
<proteinExistence type="predicted"/>
<comment type="caution">
    <text evidence="3">The sequence shown here is derived from an EMBL/GenBank/DDBJ whole genome shotgun (WGS) entry which is preliminary data.</text>
</comment>
<evidence type="ECO:0000313" key="4">
    <source>
        <dbReference type="Proteomes" id="UP000294613"/>
    </source>
</evidence>
<protein>
    <recommendedName>
        <fullName evidence="6">Sigma-70 family RNA polymerase sigma factor</fullName>
    </recommendedName>
</protein>
<dbReference type="Proteomes" id="UP000702954">
    <property type="component" value="Unassembled WGS sequence"/>
</dbReference>
<evidence type="ECO:0000313" key="2">
    <source>
        <dbReference type="EMBL" id="GBU05169.1"/>
    </source>
</evidence>
<dbReference type="RefSeq" id="WP_242990127.1">
    <property type="nucleotide sequence ID" value="NZ_BHEO01000008.1"/>
</dbReference>
<reference evidence="2 5" key="1">
    <citation type="journal article" date="2018" name="Int. J. Syst. Evol. Microbiol.">
        <title>Draft Genome Sequence of Faecalimonas umbilicata JCM 30896T, an Acetate-Producing Bacterium Isolated from Human Feces.</title>
        <authorList>
            <person name="Sakamoto M."/>
            <person name="Ikeyama N."/>
            <person name="Yuki M."/>
            <person name="Ohkuma M."/>
        </authorList>
    </citation>
    <scope>NUCLEOTIDE SEQUENCE [LARGE SCALE GENOMIC DNA]</scope>
    <source>
        <strain evidence="2 5">EGH7</strain>
    </source>
</reference>
<dbReference type="Proteomes" id="UP000294613">
    <property type="component" value="Unassembled WGS sequence"/>
</dbReference>
<keyword evidence="1" id="KW-0175">Coiled coil</keyword>
<dbReference type="AlphaFoldDB" id="A0A4R3JPH0"/>
<evidence type="ECO:0000256" key="1">
    <source>
        <dbReference type="SAM" id="Coils"/>
    </source>
</evidence>
<dbReference type="EMBL" id="SLZV01000007">
    <property type="protein sequence ID" value="TCS68623.1"/>
    <property type="molecule type" value="Genomic_DNA"/>
</dbReference>
<reference evidence="3 4" key="2">
    <citation type="submission" date="2019-03" db="EMBL/GenBank/DDBJ databases">
        <title>Genomic Encyclopedia of Type Strains, Phase IV (KMG-IV): sequencing the most valuable type-strain genomes for metagenomic binning, comparative biology and taxonomic classification.</title>
        <authorList>
            <person name="Goeker M."/>
        </authorList>
    </citation>
    <scope>NUCLEOTIDE SEQUENCE [LARGE SCALE GENOMIC DNA]</scope>
    <source>
        <strain evidence="3 4">DSM 103426</strain>
    </source>
</reference>